<reference evidence="2" key="2">
    <citation type="journal article" date="2020" name="Nat. Commun.">
        <title>Large-scale genome sequencing of mycorrhizal fungi provides insights into the early evolution of symbiotic traits.</title>
        <authorList>
            <person name="Miyauchi S."/>
            <person name="Kiss E."/>
            <person name="Kuo A."/>
            <person name="Drula E."/>
            <person name="Kohler A."/>
            <person name="Sanchez-Garcia M."/>
            <person name="Morin E."/>
            <person name="Andreopoulos B."/>
            <person name="Barry K.W."/>
            <person name="Bonito G."/>
            <person name="Buee M."/>
            <person name="Carver A."/>
            <person name="Chen C."/>
            <person name="Cichocki N."/>
            <person name="Clum A."/>
            <person name="Culley D."/>
            <person name="Crous P.W."/>
            <person name="Fauchery L."/>
            <person name="Girlanda M."/>
            <person name="Hayes R.D."/>
            <person name="Keri Z."/>
            <person name="LaButti K."/>
            <person name="Lipzen A."/>
            <person name="Lombard V."/>
            <person name="Magnuson J."/>
            <person name="Maillard F."/>
            <person name="Murat C."/>
            <person name="Nolan M."/>
            <person name="Ohm R.A."/>
            <person name="Pangilinan J."/>
            <person name="Pereira M.F."/>
            <person name="Perotto S."/>
            <person name="Peter M."/>
            <person name="Pfister S."/>
            <person name="Riley R."/>
            <person name="Sitrit Y."/>
            <person name="Stielow J.B."/>
            <person name="Szollosi G."/>
            <person name="Zifcakova L."/>
            <person name="Stursova M."/>
            <person name="Spatafora J.W."/>
            <person name="Tedersoo L."/>
            <person name="Vaario L.M."/>
            <person name="Yamada A."/>
            <person name="Yan M."/>
            <person name="Wang P."/>
            <person name="Xu J."/>
            <person name="Bruns T."/>
            <person name="Baldrian P."/>
            <person name="Vilgalys R."/>
            <person name="Dunand C."/>
            <person name="Henrissat B."/>
            <person name="Grigoriev I.V."/>
            <person name="Hibbett D."/>
            <person name="Nagy L.G."/>
            <person name="Martin F.M."/>
        </authorList>
    </citation>
    <scope>NUCLEOTIDE SEQUENCE</scope>
    <source>
        <strain evidence="2">Prilba</strain>
    </source>
</reference>
<feature type="region of interest" description="Disordered" evidence="1">
    <location>
        <begin position="329"/>
        <end position="441"/>
    </location>
</feature>
<feature type="compositionally biased region" description="Basic and acidic residues" evidence="1">
    <location>
        <begin position="63"/>
        <end position="82"/>
    </location>
</feature>
<name>A0A9P5JVJ7_9AGAM</name>
<feature type="region of interest" description="Disordered" evidence="1">
    <location>
        <begin position="53"/>
        <end position="82"/>
    </location>
</feature>
<feature type="compositionally biased region" description="Basic residues" evidence="1">
    <location>
        <begin position="353"/>
        <end position="363"/>
    </location>
</feature>
<evidence type="ECO:0000313" key="2">
    <source>
        <dbReference type="EMBL" id="KAF8467104.1"/>
    </source>
</evidence>
<feature type="compositionally biased region" description="Polar residues" evidence="1">
    <location>
        <begin position="259"/>
        <end position="268"/>
    </location>
</feature>
<feature type="compositionally biased region" description="Basic and acidic residues" evidence="1">
    <location>
        <begin position="389"/>
        <end position="402"/>
    </location>
</feature>
<accession>A0A9P5JVJ7</accession>
<dbReference type="Proteomes" id="UP000759537">
    <property type="component" value="Unassembled WGS sequence"/>
</dbReference>
<dbReference type="OrthoDB" id="3438340at2759"/>
<keyword evidence="3" id="KW-1185">Reference proteome</keyword>
<feature type="region of interest" description="Disordered" evidence="1">
    <location>
        <begin position="244"/>
        <end position="292"/>
    </location>
</feature>
<reference evidence="2" key="1">
    <citation type="submission" date="2019-10" db="EMBL/GenBank/DDBJ databases">
        <authorList>
            <consortium name="DOE Joint Genome Institute"/>
            <person name="Kuo A."/>
            <person name="Miyauchi S."/>
            <person name="Kiss E."/>
            <person name="Drula E."/>
            <person name="Kohler A."/>
            <person name="Sanchez-Garcia M."/>
            <person name="Andreopoulos B."/>
            <person name="Barry K.W."/>
            <person name="Bonito G."/>
            <person name="Buee M."/>
            <person name="Carver A."/>
            <person name="Chen C."/>
            <person name="Cichocki N."/>
            <person name="Clum A."/>
            <person name="Culley D."/>
            <person name="Crous P.W."/>
            <person name="Fauchery L."/>
            <person name="Girlanda M."/>
            <person name="Hayes R."/>
            <person name="Keri Z."/>
            <person name="LaButti K."/>
            <person name="Lipzen A."/>
            <person name="Lombard V."/>
            <person name="Magnuson J."/>
            <person name="Maillard F."/>
            <person name="Morin E."/>
            <person name="Murat C."/>
            <person name="Nolan M."/>
            <person name="Ohm R."/>
            <person name="Pangilinan J."/>
            <person name="Pereira M."/>
            <person name="Perotto S."/>
            <person name="Peter M."/>
            <person name="Riley R."/>
            <person name="Sitrit Y."/>
            <person name="Stielow B."/>
            <person name="Szollosi G."/>
            <person name="Zifcakova L."/>
            <person name="Stursova M."/>
            <person name="Spatafora J.W."/>
            <person name="Tedersoo L."/>
            <person name="Vaario L.-M."/>
            <person name="Yamada A."/>
            <person name="Yan M."/>
            <person name="Wang P."/>
            <person name="Xu J."/>
            <person name="Bruns T."/>
            <person name="Baldrian P."/>
            <person name="Vilgalys R."/>
            <person name="Henrissat B."/>
            <person name="Grigoriev I.V."/>
            <person name="Hibbett D."/>
            <person name="Nagy L.G."/>
            <person name="Martin F.M."/>
        </authorList>
    </citation>
    <scope>NUCLEOTIDE SEQUENCE</scope>
    <source>
        <strain evidence="2">Prilba</strain>
    </source>
</reference>
<feature type="region of interest" description="Disordered" evidence="1">
    <location>
        <begin position="1"/>
        <end position="20"/>
    </location>
</feature>
<gene>
    <name evidence="2" type="ORF">DFH94DRAFT_817547</name>
</gene>
<feature type="compositionally biased region" description="Polar residues" evidence="1">
    <location>
        <begin position="420"/>
        <end position="433"/>
    </location>
</feature>
<feature type="compositionally biased region" description="Basic and acidic residues" evidence="1">
    <location>
        <begin position="244"/>
        <end position="257"/>
    </location>
</feature>
<dbReference type="EMBL" id="WHVB01000037">
    <property type="protein sequence ID" value="KAF8467104.1"/>
    <property type="molecule type" value="Genomic_DNA"/>
</dbReference>
<comment type="caution">
    <text evidence="2">The sequence shown here is derived from an EMBL/GenBank/DDBJ whole genome shotgun (WGS) entry which is preliminary data.</text>
</comment>
<protein>
    <submittedName>
        <fullName evidence="2">Uncharacterized protein</fullName>
    </submittedName>
</protein>
<evidence type="ECO:0000256" key="1">
    <source>
        <dbReference type="SAM" id="MobiDB-lite"/>
    </source>
</evidence>
<dbReference type="InterPro" id="IPR021641">
    <property type="entry name" value="DUF3245"/>
</dbReference>
<feature type="region of interest" description="Disordered" evidence="1">
    <location>
        <begin position="143"/>
        <end position="167"/>
    </location>
</feature>
<organism evidence="2 3">
    <name type="scientific">Russula ochroleuca</name>
    <dbReference type="NCBI Taxonomy" id="152965"/>
    <lineage>
        <taxon>Eukaryota</taxon>
        <taxon>Fungi</taxon>
        <taxon>Dikarya</taxon>
        <taxon>Basidiomycota</taxon>
        <taxon>Agaricomycotina</taxon>
        <taxon>Agaricomycetes</taxon>
        <taxon>Russulales</taxon>
        <taxon>Russulaceae</taxon>
        <taxon>Russula</taxon>
    </lineage>
</organism>
<proteinExistence type="predicted"/>
<evidence type="ECO:0000313" key="3">
    <source>
        <dbReference type="Proteomes" id="UP000759537"/>
    </source>
</evidence>
<feature type="compositionally biased region" description="Polar residues" evidence="1">
    <location>
        <begin position="145"/>
        <end position="157"/>
    </location>
</feature>
<dbReference type="Pfam" id="PF11595">
    <property type="entry name" value="DUF3245"/>
    <property type="match status" value="1"/>
</dbReference>
<dbReference type="AlphaFoldDB" id="A0A9P5JVJ7"/>
<sequence length="441" mass="47246">MATNTSEPRQARNCPLPQSGPVLELRTARTVPRLPISYHVALVLPPIAGEMIVRHKSSPDPPPHGHEVAPESLPDHSAGDEDIRTPSSRIWCLLEIVNINVEVHYSNNQKAERSVVLVHGLAISPVLTSLSLSGVMSFRGCEYATPQNSSKNTSRSSYDPRADMEPNNDIDTETLQAQIDLSMAYAQNLIASWLPTSGPMTLSSSRAAEAEVELQALLRRPPRLGVGAPLPETPAPAQTRLMKKLEGGKRRTRDRLENGAQSAATANNNKDEQGEEQDSAAEESRAAGISIRKRQRVDPFELGGKNKKRKKTVVAGLVGTVETALAKDDVEMEMEDAPQSGSMATGDAVTRPGPKKKKKKKKHLTEGQTGQGAPGPVAHEQGGPGGEARSARLDAGITRDAESSTSTQSSLLEEEWGGISQDQLGSRSGTPGPSCSGMFFI</sequence>